<evidence type="ECO:0000256" key="12">
    <source>
        <dbReference type="ARBA" id="ARBA00023204"/>
    </source>
</evidence>
<dbReference type="OrthoDB" id="5236983at2759"/>
<dbReference type="PANTHER" id="PTHR21220">
    <property type="entry name" value="DNA-DEPENDENT METALLOPROTEASE SPRTN"/>
    <property type="match status" value="1"/>
</dbReference>
<keyword evidence="4" id="KW-0158">Chromosome</keyword>
<protein>
    <recommendedName>
        <fullName evidence="14">Protein with SprT-like domain at the N terminus</fullName>
    </recommendedName>
</protein>
<evidence type="ECO:0000259" key="16">
    <source>
        <dbReference type="SMART" id="SM00731"/>
    </source>
</evidence>
<comment type="similarity">
    <text evidence="3">Belongs to the Spartan family.</text>
</comment>
<keyword evidence="11" id="KW-0482">Metalloprotease</keyword>
<evidence type="ECO:0000256" key="11">
    <source>
        <dbReference type="ARBA" id="ARBA00023049"/>
    </source>
</evidence>
<feature type="region of interest" description="Disordered" evidence="15">
    <location>
        <begin position="253"/>
        <end position="285"/>
    </location>
</feature>
<dbReference type="GO" id="GO:0031593">
    <property type="term" value="F:polyubiquitin modification-dependent protein binding"/>
    <property type="evidence" value="ECO:0007669"/>
    <property type="project" value="TreeGrafter"/>
</dbReference>
<evidence type="ECO:0000256" key="3">
    <source>
        <dbReference type="ARBA" id="ARBA00010724"/>
    </source>
</evidence>
<evidence type="ECO:0000313" key="19">
    <source>
        <dbReference type="Proteomes" id="UP000504638"/>
    </source>
</evidence>
<dbReference type="AlphaFoldDB" id="A0A6G1GFS7"/>
<evidence type="ECO:0000256" key="7">
    <source>
        <dbReference type="ARBA" id="ARBA00022763"/>
    </source>
</evidence>
<keyword evidence="8" id="KW-0863">Zinc-finger</keyword>
<dbReference type="Gene3D" id="3.30.160.60">
    <property type="entry name" value="Classic Zinc Finger"/>
    <property type="match status" value="1"/>
</dbReference>
<reference evidence="18 20" key="1">
    <citation type="submission" date="2020-01" db="EMBL/GenBank/DDBJ databases">
        <authorList>
            <consortium name="DOE Joint Genome Institute"/>
            <person name="Haridas S."/>
            <person name="Albert R."/>
            <person name="Binder M."/>
            <person name="Bloem J."/>
            <person name="Labutti K."/>
            <person name="Salamov A."/>
            <person name="Andreopoulos B."/>
            <person name="Baker S.E."/>
            <person name="Barry K."/>
            <person name="Bills G."/>
            <person name="Bluhm B.H."/>
            <person name="Cannon C."/>
            <person name="Castanera R."/>
            <person name="Culley D.E."/>
            <person name="Daum C."/>
            <person name="Ezra D."/>
            <person name="Gonzalez J.B."/>
            <person name="Henrissat B."/>
            <person name="Kuo A."/>
            <person name="Liang C."/>
            <person name="Lipzen A."/>
            <person name="Lutzoni F."/>
            <person name="Magnuson J."/>
            <person name="Mondo S."/>
            <person name="Nolan M."/>
            <person name="Ohm R."/>
            <person name="Pangilinan J."/>
            <person name="Park H.-J."/>
            <person name="Ramirez L."/>
            <person name="Alfaro M."/>
            <person name="Sun H."/>
            <person name="Tritt A."/>
            <person name="Yoshinaga Y."/>
            <person name="Zwiers L.-H."/>
            <person name="Turgeon B.G."/>
            <person name="Goodwin S.B."/>
            <person name="Spatafora J.W."/>
            <person name="Crous P.W."/>
            <person name="Grigoriev I.V."/>
        </authorList>
    </citation>
    <scope>NUCLEOTIDE SEQUENCE</scope>
    <source>
        <strain evidence="18 20">CBS 781.70</strain>
    </source>
</reference>
<keyword evidence="13" id="KW-0539">Nucleus</keyword>
<feature type="domain" description="SprT-like" evidence="16">
    <location>
        <begin position="44"/>
        <end position="222"/>
    </location>
</feature>
<organism evidence="18">
    <name type="scientific">Eremomyces bilateralis CBS 781.70</name>
    <dbReference type="NCBI Taxonomy" id="1392243"/>
    <lineage>
        <taxon>Eukaryota</taxon>
        <taxon>Fungi</taxon>
        <taxon>Dikarya</taxon>
        <taxon>Ascomycota</taxon>
        <taxon>Pezizomycotina</taxon>
        <taxon>Dothideomycetes</taxon>
        <taxon>Dothideomycetes incertae sedis</taxon>
        <taxon>Eremomycetales</taxon>
        <taxon>Eremomycetaceae</taxon>
        <taxon>Eremomyces</taxon>
    </lineage>
</organism>
<evidence type="ECO:0000256" key="4">
    <source>
        <dbReference type="ARBA" id="ARBA00022454"/>
    </source>
</evidence>
<dbReference type="GO" id="GO:0008270">
    <property type="term" value="F:zinc ion binding"/>
    <property type="evidence" value="ECO:0007669"/>
    <property type="project" value="UniProtKB-KW"/>
</dbReference>
<dbReference type="PANTHER" id="PTHR21220:SF0">
    <property type="entry name" value="DNA-DEPENDENT METALLOPROTEASE SPRTN"/>
    <property type="match status" value="1"/>
</dbReference>
<keyword evidence="6" id="KW-0479">Metal-binding</keyword>
<evidence type="ECO:0000313" key="18">
    <source>
        <dbReference type="EMBL" id="KAF1816776.1"/>
    </source>
</evidence>
<comment type="subcellular location">
    <subcellularLocation>
        <location evidence="2">Chromosome</location>
    </subcellularLocation>
    <subcellularLocation>
        <location evidence="1">Nucleus</location>
    </subcellularLocation>
</comment>
<dbReference type="GO" id="GO:0004222">
    <property type="term" value="F:metalloendopeptidase activity"/>
    <property type="evidence" value="ECO:0007669"/>
    <property type="project" value="InterPro"/>
</dbReference>
<dbReference type="GeneID" id="54417821"/>
<dbReference type="InterPro" id="IPR006642">
    <property type="entry name" value="Rad18_UBZ4"/>
</dbReference>
<dbReference type="GO" id="GO:0003697">
    <property type="term" value="F:single-stranded DNA binding"/>
    <property type="evidence" value="ECO:0007669"/>
    <property type="project" value="InterPro"/>
</dbReference>
<dbReference type="InterPro" id="IPR055220">
    <property type="entry name" value="SPRTN_ZBD"/>
</dbReference>
<accession>A0A6G1GFS7</accession>
<dbReference type="GO" id="GO:0006281">
    <property type="term" value="P:DNA repair"/>
    <property type="evidence" value="ECO:0007669"/>
    <property type="project" value="UniProtKB-KW"/>
</dbReference>
<sequence>MASRTETDEEAALEAIATLQNCSGEQKKAQEEIDTLLLDENPFANINELFPLYDTLYFRGLLLRDRVEVSWSSRLTLCAGICELLKDNAGKYRRIRVKLSEPLLKYRTREDTVNTFLHELMHAYFFVTTSFKHSREDGGHGPGFLLLANSINNHGSYFITVFHTFHDEVDSYRTHVWQCNGSCKDRPPFFGLVKRSMNRPPSKSDFWWTRHEAECGGEYTKIAEPKPTKAQIASLSAKERAGRQKNKINAWLTPAADAGPVDAGTEASRRPVRKRAADEQTELTPKRATVECPICNARVAETSINDHLDNEHSS</sequence>
<dbReference type="GO" id="GO:0005694">
    <property type="term" value="C:chromosome"/>
    <property type="evidence" value="ECO:0007669"/>
    <property type="project" value="UniProtKB-SubCell"/>
</dbReference>
<evidence type="ECO:0000256" key="14">
    <source>
        <dbReference type="ARBA" id="ARBA00030396"/>
    </source>
</evidence>
<evidence type="ECO:0000256" key="1">
    <source>
        <dbReference type="ARBA" id="ARBA00004123"/>
    </source>
</evidence>
<keyword evidence="7" id="KW-0227">DNA damage</keyword>
<evidence type="ECO:0000256" key="15">
    <source>
        <dbReference type="SAM" id="MobiDB-lite"/>
    </source>
</evidence>
<dbReference type="Proteomes" id="UP000504638">
    <property type="component" value="Unplaced"/>
</dbReference>
<keyword evidence="10" id="KW-0862">Zinc</keyword>
<dbReference type="InterPro" id="IPR006640">
    <property type="entry name" value="SprT-like_domain"/>
</dbReference>
<dbReference type="GO" id="GO:0005634">
    <property type="term" value="C:nucleus"/>
    <property type="evidence" value="ECO:0007669"/>
    <property type="project" value="UniProtKB-SubCell"/>
</dbReference>
<evidence type="ECO:0000256" key="10">
    <source>
        <dbReference type="ARBA" id="ARBA00022833"/>
    </source>
</evidence>
<feature type="domain" description="UBZ4-type" evidence="17">
    <location>
        <begin position="289"/>
        <end position="313"/>
    </location>
</feature>
<keyword evidence="19" id="KW-1185">Reference proteome</keyword>
<keyword evidence="12" id="KW-0234">DNA repair</keyword>
<dbReference type="EMBL" id="ML975149">
    <property type="protein sequence ID" value="KAF1816776.1"/>
    <property type="molecule type" value="Genomic_DNA"/>
</dbReference>
<name>A0A6G1GFS7_9PEZI</name>
<dbReference type="Pfam" id="PF22934">
    <property type="entry name" value="SPRTN_ZBD"/>
    <property type="match status" value="1"/>
</dbReference>
<dbReference type="InterPro" id="IPR044245">
    <property type="entry name" value="Spartan"/>
</dbReference>
<evidence type="ECO:0000256" key="6">
    <source>
        <dbReference type="ARBA" id="ARBA00022723"/>
    </source>
</evidence>
<keyword evidence="9" id="KW-0378">Hydrolase</keyword>
<dbReference type="RefSeq" id="XP_033538407.1">
    <property type="nucleotide sequence ID" value="XM_033677251.1"/>
</dbReference>
<reference evidence="20" key="3">
    <citation type="submission" date="2025-04" db="UniProtKB">
        <authorList>
            <consortium name="RefSeq"/>
        </authorList>
    </citation>
    <scope>IDENTIFICATION</scope>
    <source>
        <strain evidence="20">CBS 781.70</strain>
    </source>
</reference>
<keyword evidence="5" id="KW-0645">Protease</keyword>
<dbReference type="GO" id="GO:0006508">
    <property type="term" value="P:proteolysis"/>
    <property type="evidence" value="ECO:0007669"/>
    <property type="project" value="UniProtKB-KW"/>
</dbReference>
<dbReference type="Pfam" id="PF10263">
    <property type="entry name" value="SprT-like"/>
    <property type="match status" value="1"/>
</dbReference>
<evidence type="ECO:0000256" key="13">
    <source>
        <dbReference type="ARBA" id="ARBA00023242"/>
    </source>
</evidence>
<proteinExistence type="inferred from homology"/>
<evidence type="ECO:0000313" key="20">
    <source>
        <dbReference type="RefSeq" id="XP_033538407.1"/>
    </source>
</evidence>
<reference evidence="20" key="2">
    <citation type="submission" date="2020-04" db="EMBL/GenBank/DDBJ databases">
        <authorList>
            <consortium name="NCBI Genome Project"/>
        </authorList>
    </citation>
    <scope>NUCLEOTIDE SEQUENCE</scope>
    <source>
        <strain evidence="20">CBS 781.70</strain>
    </source>
</reference>
<gene>
    <name evidence="18 20" type="ORF">P152DRAFT_426047</name>
</gene>
<evidence type="ECO:0000256" key="8">
    <source>
        <dbReference type="ARBA" id="ARBA00022771"/>
    </source>
</evidence>
<evidence type="ECO:0000256" key="2">
    <source>
        <dbReference type="ARBA" id="ARBA00004286"/>
    </source>
</evidence>
<dbReference type="SMART" id="SM00734">
    <property type="entry name" value="ZnF_Rad18"/>
    <property type="match status" value="1"/>
</dbReference>
<dbReference type="SMART" id="SM00731">
    <property type="entry name" value="SprT"/>
    <property type="match status" value="1"/>
</dbReference>
<evidence type="ECO:0000259" key="17">
    <source>
        <dbReference type="SMART" id="SM00734"/>
    </source>
</evidence>
<evidence type="ECO:0000256" key="5">
    <source>
        <dbReference type="ARBA" id="ARBA00022670"/>
    </source>
</evidence>
<evidence type="ECO:0000256" key="9">
    <source>
        <dbReference type="ARBA" id="ARBA00022801"/>
    </source>
</evidence>